<dbReference type="EMBL" id="CM041534">
    <property type="protein sequence ID" value="KAI3373417.1"/>
    <property type="molecule type" value="Genomic_DNA"/>
</dbReference>
<proteinExistence type="predicted"/>
<keyword evidence="2" id="KW-1185">Reference proteome</keyword>
<comment type="caution">
    <text evidence="1">The sequence shown here is derived from an EMBL/GenBank/DDBJ whole genome shotgun (WGS) entry which is preliminary data.</text>
</comment>
<evidence type="ECO:0000313" key="2">
    <source>
        <dbReference type="Proteomes" id="UP000831701"/>
    </source>
</evidence>
<protein>
    <submittedName>
        <fullName evidence="1">Uncharacterized protein</fullName>
    </submittedName>
</protein>
<feature type="non-terminal residue" evidence="1">
    <location>
        <position position="1"/>
    </location>
</feature>
<organism evidence="1 2">
    <name type="scientific">Scortum barcoo</name>
    <name type="common">barcoo grunter</name>
    <dbReference type="NCBI Taxonomy" id="214431"/>
    <lineage>
        <taxon>Eukaryota</taxon>
        <taxon>Metazoa</taxon>
        <taxon>Chordata</taxon>
        <taxon>Craniata</taxon>
        <taxon>Vertebrata</taxon>
        <taxon>Euteleostomi</taxon>
        <taxon>Actinopterygii</taxon>
        <taxon>Neopterygii</taxon>
        <taxon>Teleostei</taxon>
        <taxon>Neoteleostei</taxon>
        <taxon>Acanthomorphata</taxon>
        <taxon>Eupercaria</taxon>
        <taxon>Centrarchiformes</taxon>
        <taxon>Terapontoidei</taxon>
        <taxon>Terapontidae</taxon>
        <taxon>Scortum</taxon>
    </lineage>
</organism>
<name>A0ACB8X1G8_9TELE</name>
<sequence length="555" mass="61423">RLVKKGEKLESDKVELFVERLAVALQEKFRGHWYPETPSKGQAYRCIRVNQFHRQDPELLRACQESGVRYRDLGLPRELTLWVDPGEVCCRYGEQNPCFSVASFSNNDEEDKDVAKKVTSALERVTSDYHSGSSSDEESIRTSPLTISSSRCTYQVLHHAFYDICDQTSCTCLASGLEIVSTGPTSIEKASGQSVKLDCQFTLAPEDSGPLDIEWSLLSSDNQNEDKVVIMYSGDRAYEDYYPQMKGRVHFNSADPKNGDASIILTGLKSSDSGTYQCKVKKAPGIRSRKMLLIVMVKPSKPRCYAEGPTQEGKDIVLRCISSEGTNPLQYSWERTSDSKLLPASTVLDPVGGTINVRNASASASGTYRCTASNRVGSEECILYLKVTPPPNTAGIIAGAIIAVLLILIIIAIILFCCCRARHKKKYEKEICNEIREDVPPPKSRVSTARSFTVGSQRSSLGSMSPSNLHEYALKPQYDKIPSSEEFERPPSHAPRPPAPAQRRQDGRPQPQPHGGHTRHDPCPEQGRLNRLARPLLEKGPCNEGWGTEEGGPLL</sequence>
<evidence type="ECO:0000313" key="1">
    <source>
        <dbReference type="EMBL" id="KAI3373417.1"/>
    </source>
</evidence>
<dbReference type="Proteomes" id="UP000831701">
    <property type="component" value="Chromosome 4"/>
</dbReference>
<gene>
    <name evidence="1" type="ORF">L3Q82_022030</name>
</gene>
<reference evidence="1" key="1">
    <citation type="submission" date="2022-04" db="EMBL/GenBank/DDBJ databases">
        <title>Jade perch genome.</title>
        <authorList>
            <person name="Chao B."/>
        </authorList>
    </citation>
    <scope>NUCLEOTIDE SEQUENCE</scope>
    <source>
        <strain evidence="1">CB-2022</strain>
    </source>
</reference>
<accession>A0ACB8X1G8</accession>